<comment type="caution">
    <text evidence="1">The sequence shown here is derived from an EMBL/GenBank/DDBJ whole genome shotgun (WGS) entry which is preliminary data.</text>
</comment>
<evidence type="ECO:0000313" key="1">
    <source>
        <dbReference type="EMBL" id="KAI4543850.1"/>
    </source>
</evidence>
<name>A0AAD4YAD6_OVIAM</name>
<sequence length="104" mass="11199">MQQKPHRLGRDKSSFLCPRAGCGAFARVAASGHWPSEELLLAELLGPARLPSWEGRRGPEMPSCDQAGVPATFAPSRGVRLLGLLETSLQHLALRAAERERASG</sequence>
<dbReference type="Proteomes" id="UP001214576">
    <property type="component" value="Unassembled WGS sequence"/>
</dbReference>
<keyword evidence="2" id="KW-1185">Reference proteome</keyword>
<dbReference type="EMBL" id="JAKZEL010000005">
    <property type="protein sequence ID" value="KAI4543850.1"/>
    <property type="molecule type" value="Genomic_DNA"/>
</dbReference>
<reference evidence="1" key="1">
    <citation type="submission" date="2022-03" db="EMBL/GenBank/DDBJ databases">
        <title>Genomic analyses of argali, domestic sheep and their hybrids provide insights into chromosomal evolution, heterosis and genetic basis of agronomic traits.</title>
        <authorList>
            <person name="Li M."/>
        </authorList>
    </citation>
    <scope>NUCLEOTIDE SEQUENCE</scope>
    <source>
        <strain evidence="1">CAU-MHL-2022a</strain>
        <tissue evidence="1">Skin</tissue>
    </source>
</reference>
<dbReference type="AlphaFoldDB" id="A0AAD4YAD6"/>
<evidence type="ECO:0000313" key="2">
    <source>
        <dbReference type="Proteomes" id="UP001214576"/>
    </source>
</evidence>
<accession>A0AAD4YAD6</accession>
<proteinExistence type="predicted"/>
<organism evidence="1 2">
    <name type="scientific">Ovis ammon polii</name>
    <dbReference type="NCBI Taxonomy" id="230172"/>
    <lineage>
        <taxon>Eukaryota</taxon>
        <taxon>Metazoa</taxon>
        <taxon>Chordata</taxon>
        <taxon>Craniata</taxon>
        <taxon>Vertebrata</taxon>
        <taxon>Euteleostomi</taxon>
        <taxon>Mammalia</taxon>
        <taxon>Eutheria</taxon>
        <taxon>Laurasiatheria</taxon>
        <taxon>Artiodactyla</taxon>
        <taxon>Ruminantia</taxon>
        <taxon>Pecora</taxon>
        <taxon>Bovidae</taxon>
        <taxon>Caprinae</taxon>
        <taxon>Ovis</taxon>
    </lineage>
</organism>
<protein>
    <submittedName>
        <fullName evidence="1">Uncharacterized protein</fullName>
    </submittedName>
</protein>
<gene>
    <name evidence="1" type="ORF">MG293_006644</name>
</gene>